<evidence type="ECO:0000313" key="6">
    <source>
        <dbReference type="Proteomes" id="UP000234847"/>
    </source>
</evidence>
<sequence>MRTGSRRAVPADAMKRCPSCGTPRGNVRRGWEPIEQAGTVVGYTCPDCPEWGEPIARVETAQGVRWTARVSVTASGARQRRQSRRTFPTLAEARAWVAEVREGVRSQGTYAAPAVLTVADLCQTWRKRSHTVREVTMEHYDEMLKYITHESKGLGHVPALELSRPHVDEWVQALARCGGRVTRQHPEGRPLGQRTVRGALKTLRMVLDYAVEADAVPKNVAANVVVPKTAAPSPTGTPAHWEPAELLAFRAVSDLDRLAAAWRLTLSGMTRADVMGLRWEDVDLSAGTVTVTQGRVQSISKGGETYVGDPKSAQRVRTVHVEAMHPGTMDLLRALKARQARHQLKAGAAWHSTGYVVVDELGRPVRPEWYSDRFRALCRKAGVPTIRLHAVRHSLAHLLHMNGVTPADAAELLGHRVEVHLAAYLPRSGVAGVERAGQAFGAWLASASADTDPAPVAQLS</sequence>
<dbReference type="Gene3D" id="1.10.443.10">
    <property type="entry name" value="Intergrase catalytic core"/>
    <property type="match status" value="1"/>
</dbReference>
<feature type="domain" description="Tyr recombinase" evidence="4">
    <location>
        <begin position="236"/>
        <end position="438"/>
    </location>
</feature>
<name>A0AAX0VI06_MICLU</name>
<evidence type="ECO:0000313" key="5">
    <source>
        <dbReference type="EMBL" id="PKZ79828.1"/>
    </source>
</evidence>
<dbReference type="CDD" id="cd01189">
    <property type="entry name" value="INT_ICEBs1_C_like"/>
    <property type="match status" value="1"/>
</dbReference>
<dbReference type="EMBL" id="PKJT01000015">
    <property type="protein sequence ID" value="PKZ79828.1"/>
    <property type="molecule type" value="Genomic_DNA"/>
</dbReference>
<dbReference type="InterPro" id="IPR050090">
    <property type="entry name" value="Tyrosine_recombinase_XerCD"/>
</dbReference>
<dbReference type="PANTHER" id="PTHR30349:SF64">
    <property type="entry name" value="PROPHAGE INTEGRASE INTD-RELATED"/>
    <property type="match status" value="1"/>
</dbReference>
<dbReference type="InterPro" id="IPR013762">
    <property type="entry name" value="Integrase-like_cat_sf"/>
</dbReference>
<evidence type="ECO:0000256" key="1">
    <source>
        <dbReference type="ARBA" id="ARBA00008857"/>
    </source>
</evidence>
<keyword evidence="3" id="KW-0233">DNA recombination</keyword>
<gene>
    <name evidence="5" type="ORF">CYJ95_11055</name>
</gene>
<evidence type="ECO:0000259" key="4">
    <source>
        <dbReference type="PROSITE" id="PS51898"/>
    </source>
</evidence>
<comment type="caution">
    <text evidence="5">The sequence shown here is derived from an EMBL/GenBank/DDBJ whole genome shotgun (WGS) entry which is preliminary data.</text>
</comment>
<reference evidence="5 6" key="1">
    <citation type="submission" date="2017-12" db="EMBL/GenBank/DDBJ databases">
        <title>Phylogenetic diversity of female urinary microbiome.</title>
        <authorList>
            <person name="Thomas-White K."/>
            <person name="Wolfe A.J."/>
        </authorList>
    </citation>
    <scope>NUCLEOTIDE SEQUENCE [LARGE SCALE GENOMIC DNA]</scope>
    <source>
        <strain evidence="5 6">UMB0038</strain>
    </source>
</reference>
<accession>A0AAX0VI06</accession>
<evidence type="ECO:0000256" key="2">
    <source>
        <dbReference type="ARBA" id="ARBA00023125"/>
    </source>
</evidence>
<dbReference type="Proteomes" id="UP000234847">
    <property type="component" value="Unassembled WGS sequence"/>
</dbReference>
<dbReference type="Gene3D" id="1.10.150.130">
    <property type="match status" value="1"/>
</dbReference>
<proteinExistence type="inferred from homology"/>
<dbReference type="Pfam" id="PF00589">
    <property type="entry name" value="Phage_integrase"/>
    <property type="match status" value="1"/>
</dbReference>
<comment type="similarity">
    <text evidence="1">Belongs to the 'phage' integrase family.</text>
</comment>
<protein>
    <submittedName>
        <fullName evidence="5">Site-specific integrase</fullName>
    </submittedName>
</protein>
<dbReference type="GO" id="GO:0006310">
    <property type="term" value="P:DNA recombination"/>
    <property type="evidence" value="ECO:0007669"/>
    <property type="project" value="UniProtKB-KW"/>
</dbReference>
<dbReference type="GO" id="GO:0003677">
    <property type="term" value="F:DNA binding"/>
    <property type="evidence" value="ECO:0007669"/>
    <property type="project" value="UniProtKB-KW"/>
</dbReference>
<dbReference type="InterPro" id="IPR010998">
    <property type="entry name" value="Integrase_recombinase_N"/>
</dbReference>
<dbReference type="GO" id="GO:0015074">
    <property type="term" value="P:DNA integration"/>
    <property type="evidence" value="ECO:0007669"/>
    <property type="project" value="InterPro"/>
</dbReference>
<dbReference type="AlphaFoldDB" id="A0AAX0VI06"/>
<dbReference type="PANTHER" id="PTHR30349">
    <property type="entry name" value="PHAGE INTEGRASE-RELATED"/>
    <property type="match status" value="1"/>
</dbReference>
<dbReference type="InterPro" id="IPR011010">
    <property type="entry name" value="DNA_brk_join_enz"/>
</dbReference>
<evidence type="ECO:0000256" key="3">
    <source>
        <dbReference type="ARBA" id="ARBA00023172"/>
    </source>
</evidence>
<dbReference type="SUPFAM" id="SSF56349">
    <property type="entry name" value="DNA breaking-rejoining enzymes"/>
    <property type="match status" value="1"/>
</dbReference>
<organism evidence="5 6">
    <name type="scientific">Micrococcus luteus</name>
    <name type="common">Micrococcus lysodeikticus</name>
    <dbReference type="NCBI Taxonomy" id="1270"/>
    <lineage>
        <taxon>Bacteria</taxon>
        <taxon>Bacillati</taxon>
        <taxon>Actinomycetota</taxon>
        <taxon>Actinomycetes</taxon>
        <taxon>Micrococcales</taxon>
        <taxon>Micrococcaceae</taxon>
        <taxon>Micrococcus</taxon>
    </lineage>
</organism>
<dbReference type="PROSITE" id="PS51898">
    <property type="entry name" value="TYR_RECOMBINASE"/>
    <property type="match status" value="1"/>
</dbReference>
<keyword evidence="2" id="KW-0238">DNA-binding</keyword>
<dbReference type="InterPro" id="IPR002104">
    <property type="entry name" value="Integrase_catalytic"/>
</dbReference>